<gene>
    <name evidence="2" type="ORF">MYCIT1_LOCUS29338</name>
</gene>
<evidence type="ECO:0000313" key="3">
    <source>
        <dbReference type="Proteomes" id="UP001295794"/>
    </source>
</evidence>
<evidence type="ECO:0000313" key="2">
    <source>
        <dbReference type="EMBL" id="CAK5279340.1"/>
    </source>
</evidence>
<dbReference type="EMBL" id="CAVNYO010000436">
    <property type="protein sequence ID" value="CAK5279340.1"/>
    <property type="molecule type" value="Genomic_DNA"/>
</dbReference>
<reference evidence="2" key="1">
    <citation type="submission" date="2023-11" db="EMBL/GenBank/DDBJ databases">
        <authorList>
            <person name="De Vega J J."/>
            <person name="De Vega J J."/>
        </authorList>
    </citation>
    <scope>NUCLEOTIDE SEQUENCE</scope>
</reference>
<protein>
    <submittedName>
        <fullName evidence="2">Uncharacterized protein</fullName>
    </submittedName>
</protein>
<dbReference type="AlphaFoldDB" id="A0AAD2Q5X9"/>
<proteinExistence type="predicted"/>
<comment type="caution">
    <text evidence="2">The sequence shown here is derived from an EMBL/GenBank/DDBJ whole genome shotgun (WGS) entry which is preliminary data.</text>
</comment>
<feature type="compositionally biased region" description="Basic and acidic residues" evidence="1">
    <location>
        <begin position="371"/>
        <end position="391"/>
    </location>
</feature>
<evidence type="ECO:0000256" key="1">
    <source>
        <dbReference type="SAM" id="MobiDB-lite"/>
    </source>
</evidence>
<accession>A0AAD2Q5X9</accession>
<name>A0AAD2Q5X9_9AGAR</name>
<sequence length="408" mass="46181">MLLMRSHAQGFGKVRKAIAFHLVSRLEDCGPGTVLFSDWPLEKRARQMLCPCAVGDFCKYMFFRPWRRVKPFRAITHARSWTRSYAQSSVPDISVTEILSASDFIAQKAGWREVLDRLPKGGRVFLPYGPPHVIPSTLQKELLVKHQHAITEWNRRAPSDLDVVVLYHSPENPASASVFNLLKSYFQPTQLPRGKPDSRTETYQYAHPAPLRFILVILPMPPPASALDHMVHNVLREPMVGRYEHFVHEQLRHNTPVPGAAALLQVYASHPDRVAVPIVHVYPASDWLLRQVEHKIGDSDPSSSPKKKKPLSGTSHLYKAAVLLGKRAGADAVTLLDRRRRKVFAHTDQGLRRVAKTGTMLSPKQAHRQRNRAERMRQTNEDKRSPDKAELSRTNAPMRGTEKTTRGG</sequence>
<organism evidence="2 3">
    <name type="scientific">Mycena citricolor</name>
    <dbReference type="NCBI Taxonomy" id="2018698"/>
    <lineage>
        <taxon>Eukaryota</taxon>
        <taxon>Fungi</taxon>
        <taxon>Dikarya</taxon>
        <taxon>Basidiomycota</taxon>
        <taxon>Agaricomycotina</taxon>
        <taxon>Agaricomycetes</taxon>
        <taxon>Agaricomycetidae</taxon>
        <taxon>Agaricales</taxon>
        <taxon>Marasmiineae</taxon>
        <taxon>Mycenaceae</taxon>
        <taxon>Mycena</taxon>
    </lineage>
</organism>
<dbReference type="Proteomes" id="UP001295794">
    <property type="component" value="Unassembled WGS sequence"/>
</dbReference>
<feature type="region of interest" description="Disordered" evidence="1">
    <location>
        <begin position="347"/>
        <end position="408"/>
    </location>
</feature>
<keyword evidence="3" id="KW-1185">Reference proteome</keyword>